<dbReference type="InterPro" id="IPR017896">
    <property type="entry name" value="4Fe4S_Fe-S-bd"/>
</dbReference>
<comment type="caution">
    <text evidence="8">The sequence shown here is derived from an EMBL/GenBank/DDBJ whole genome shotgun (WGS) entry which is preliminary data.</text>
</comment>
<dbReference type="EMBL" id="BART01026068">
    <property type="protein sequence ID" value="GAG92452.1"/>
    <property type="molecule type" value="Genomic_DNA"/>
</dbReference>
<dbReference type="AlphaFoldDB" id="X1CHA6"/>
<keyword evidence="1" id="KW-0004">4Fe-4S</keyword>
<evidence type="ECO:0000256" key="5">
    <source>
        <dbReference type="ARBA" id="ARBA00023014"/>
    </source>
</evidence>
<dbReference type="GO" id="GO:0016491">
    <property type="term" value="F:oxidoreductase activity"/>
    <property type="evidence" value="ECO:0007669"/>
    <property type="project" value="UniProtKB-KW"/>
</dbReference>
<dbReference type="InterPro" id="IPR051460">
    <property type="entry name" value="HdrC_iron-sulfur_subunit"/>
</dbReference>
<keyword evidence="4" id="KW-0408">Iron</keyword>
<evidence type="ECO:0000256" key="1">
    <source>
        <dbReference type="ARBA" id="ARBA00022485"/>
    </source>
</evidence>
<feature type="domain" description="4Fe-4S ferredoxin-type" evidence="7">
    <location>
        <begin position="13"/>
        <end position="91"/>
    </location>
</feature>
<keyword evidence="3" id="KW-0560">Oxidoreductase</keyword>
<dbReference type="InterPro" id="IPR009051">
    <property type="entry name" value="Helical_ferredxn"/>
</dbReference>
<evidence type="ECO:0000256" key="4">
    <source>
        <dbReference type="ARBA" id="ARBA00023004"/>
    </source>
</evidence>
<gene>
    <name evidence="8" type="ORF">S01H4_46607</name>
</gene>
<keyword evidence="5" id="KW-0411">Iron-sulfur</keyword>
<dbReference type="SUPFAM" id="SSF54862">
    <property type="entry name" value="4Fe-4S ferredoxins"/>
    <property type="match status" value="1"/>
</dbReference>
<evidence type="ECO:0000259" key="7">
    <source>
        <dbReference type="Pfam" id="PF13183"/>
    </source>
</evidence>
<evidence type="ECO:0000256" key="3">
    <source>
        <dbReference type="ARBA" id="ARBA00023002"/>
    </source>
</evidence>
<feature type="domain" description="Cysteine-rich" evidence="6">
    <location>
        <begin position="157"/>
        <end position="206"/>
    </location>
</feature>
<evidence type="ECO:0000256" key="2">
    <source>
        <dbReference type="ARBA" id="ARBA00022723"/>
    </source>
</evidence>
<accession>X1CHA6</accession>
<dbReference type="GO" id="GO:0005886">
    <property type="term" value="C:plasma membrane"/>
    <property type="evidence" value="ECO:0007669"/>
    <property type="project" value="TreeGrafter"/>
</dbReference>
<dbReference type="GO" id="GO:0051539">
    <property type="term" value="F:4 iron, 4 sulfur cluster binding"/>
    <property type="evidence" value="ECO:0007669"/>
    <property type="project" value="UniProtKB-KW"/>
</dbReference>
<proteinExistence type="predicted"/>
<dbReference type="Pfam" id="PF13183">
    <property type="entry name" value="Fer4_8"/>
    <property type="match status" value="1"/>
</dbReference>
<feature type="non-terminal residue" evidence="8">
    <location>
        <position position="207"/>
    </location>
</feature>
<dbReference type="Gene3D" id="1.10.1060.10">
    <property type="entry name" value="Alpha-helical ferredoxin"/>
    <property type="match status" value="1"/>
</dbReference>
<dbReference type="InterPro" id="IPR004017">
    <property type="entry name" value="Cys_rich_dom"/>
</dbReference>
<evidence type="ECO:0000259" key="6">
    <source>
        <dbReference type="Pfam" id="PF02754"/>
    </source>
</evidence>
<keyword evidence="2" id="KW-0479">Metal-binding</keyword>
<sequence length="207" mass="23384">MIKYSHLPEFLAEMEKCGKCGDCALAVEISTAKKHINKPCVVKNVLGFEAYDARGRILILKRLLDGTLPFDQDVGEWVYTCLLCGNCQTTCLAIENGIDLPAMMEALRKDLVESGFSLPKHEEIIKNMFEYNNPYGELHKERFNFIISENFPPKADVVVFFGCTAAYRQKDIATATYKILKKANVDFTVLNDEKCCGSVLFRLGYDE</sequence>
<evidence type="ECO:0000313" key="8">
    <source>
        <dbReference type="EMBL" id="GAG92452.1"/>
    </source>
</evidence>
<dbReference type="PANTHER" id="PTHR43255">
    <property type="entry name" value="IRON-SULFUR-BINDING OXIDOREDUCTASE FADF-RELATED-RELATED"/>
    <property type="match status" value="1"/>
</dbReference>
<dbReference type="PANTHER" id="PTHR43255:SF1">
    <property type="entry name" value="IRON-SULFUR-BINDING OXIDOREDUCTASE FADF-RELATED"/>
    <property type="match status" value="1"/>
</dbReference>
<reference evidence="8" key="1">
    <citation type="journal article" date="2014" name="Front. Microbiol.">
        <title>High frequency of phylogenetically diverse reductive dehalogenase-homologous genes in deep subseafloor sedimentary metagenomes.</title>
        <authorList>
            <person name="Kawai M."/>
            <person name="Futagami T."/>
            <person name="Toyoda A."/>
            <person name="Takaki Y."/>
            <person name="Nishi S."/>
            <person name="Hori S."/>
            <person name="Arai W."/>
            <person name="Tsubouchi T."/>
            <person name="Morono Y."/>
            <person name="Uchiyama I."/>
            <person name="Ito T."/>
            <person name="Fujiyama A."/>
            <person name="Inagaki F."/>
            <person name="Takami H."/>
        </authorList>
    </citation>
    <scope>NUCLEOTIDE SEQUENCE</scope>
    <source>
        <strain evidence="8">Expedition CK06-06</strain>
    </source>
</reference>
<dbReference type="Pfam" id="PF02754">
    <property type="entry name" value="CCG"/>
    <property type="match status" value="1"/>
</dbReference>
<dbReference type="GO" id="GO:0046872">
    <property type="term" value="F:metal ion binding"/>
    <property type="evidence" value="ECO:0007669"/>
    <property type="project" value="UniProtKB-KW"/>
</dbReference>
<protein>
    <submittedName>
        <fullName evidence="8">Uncharacterized protein</fullName>
    </submittedName>
</protein>
<name>X1CHA6_9ZZZZ</name>
<organism evidence="8">
    <name type="scientific">marine sediment metagenome</name>
    <dbReference type="NCBI Taxonomy" id="412755"/>
    <lineage>
        <taxon>unclassified sequences</taxon>
        <taxon>metagenomes</taxon>
        <taxon>ecological metagenomes</taxon>
    </lineage>
</organism>